<evidence type="ECO:0000256" key="1">
    <source>
        <dbReference type="SAM" id="MobiDB-lite"/>
    </source>
</evidence>
<protein>
    <submittedName>
        <fullName evidence="2">Uncharacterized protein</fullName>
    </submittedName>
</protein>
<dbReference type="EMBL" id="CADCXU010006580">
    <property type="protein sequence ID" value="CAA9998130.1"/>
    <property type="molecule type" value="Genomic_DNA"/>
</dbReference>
<reference evidence="2 3" key="1">
    <citation type="submission" date="2020-02" db="EMBL/GenBank/DDBJ databases">
        <authorList>
            <person name="Ferguson B K."/>
        </authorList>
    </citation>
    <scope>NUCLEOTIDE SEQUENCE [LARGE SCALE GENOMIC DNA]</scope>
</reference>
<keyword evidence="3" id="KW-1185">Reference proteome</keyword>
<proteinExistence type="predicted"/>
<evidence type="ECO:0000313" key="2">
    <source>
        <dbReference type="EMBL" id="CAA9998130.1"/>
    </source>
</evidence>
<organism evidence="2 3">
    <name type="scientific">Nesidiocoris tenuis</name>
    <dbReference type="NCBI Taxonomy" id="355587"/>
    <lineage>
        <taxon>Eukaryota</taxon>
        <taxon>Metazoa</taxon>
        <taxon>Ecdysozoa</taxon>
        <taxon>Arthropoda</taxon>
        <taxon>Hexapoda</taxon>
        <taxon>Insecta</taxon>
        <taxon>Pterygota</taxon>
        <taxon>Neoptera</taxon>
        <taxon>Paraneoptera</taxon>
        <taxon>Hemiptera</taxon>
        <taxon>Heteroptera</taxon>
        <taxon>Panheteroptera</taxon>
        <taxon>Cimicomorpha</taxon>
        <taxon>Miridae</taxon>
        <taxon>Dicyphina</taxon>
        <taxon>Nesidiocoris</taxon>
    </lineage>
</organism>
<dbReference type="Proteomes" id="UP000479000">
    <property type="component" value="Unassembled WGS sequence"/>
</dbReference>
<dbReference type="AlphaFoldDB" id="A0A6H5G5Z3"/>
<feature type="region of interest" description="Disordered" evidence="1">
    <location>
        <begin position="29"/>
        <end position="49"/>
    </location>
</feature>
<accession>A0A6H5G5Z3</accession>
<gene>
    <name evidence="2" type="ORF">NTEN_LOCUS4424</name>
</gene>
<sequence length="136" mass="14656">MAAVGHAKEELDGLNEVFENRIWRLEPSVGGSSRGDRVSDWPSAARSVPPFSQRACRPAKCRSAGLPGAARQTRLHIGPLGHTGPMQLLLTCGHRIEKPSILRLDGSVHCASKSEDDLLLIFSPLPAQALSAEWPS</sequence>
<name>A0A6H5G5Z3_9HEMI</name>
<evidence type="ECO:0000313" key="3">
    <source>
        <dbReference type="Proteomes" id="UP000479000"/>
    </source>
</evidence>